<keyword evidence="3" id="KW-0285">Flavoprotein</keyword>
<evidence type="ECO:0000256" key="7">
    <source>
        <dbReference type="ARBA" id="ARBA00022989"/>
    </source>
</evidence>
<dbReference type="RefSeq" id="WP_337335815.1">
    <property type="nucleotide sequence ID" value="NZ_JBBDHC010000015.1"/>
</dbReference>
<dbReference type="AlphaFoldDB" id="A0AAW9R9V3"/>
<organism evidence="10 11">
    <name type="scientific">Denitratimonas tolerans</name>
    <dbReference type="NCBI Taxonomy" id="1338420"/>
    <lineage>
        <taxon>Bacteria</taxon>
        <taxon>Pseudomonadati</taxon>
        <taxon>Pseudomonadota</taxon>
        <taxon>Gammaproteobacteria</taxon>
        <taxon>Lysobacterales</taxon>
        <taxon>Lysobacteraceae</taxon>
        <taxon>Denitratimonas</taxon>
    </lineage>
</organism>
<evidence type="ECO:0000256" key="6">
    <source>
        <dbReference type="ARBA" id="ARBA00022967"/>
    </source>
</evidence>
<keyword evidence="6" id="KW-1278">Translocase</keyword>
<feature type="transmembrane region" description="Helical" evidence="9">
    <location>
        <begin position="69"/>
        <end position="88"/>
    </location>
</feature>
<comment type="caution">
    <text evidence="10">The sequence shown here is derived from an EMBL/GenBank/DDBJ whole genome shotgun (WGS) entry which is preliminary data.</text>
</comment>
<feature type="transmembrane region" description="Helical" evidence="9">
    <location>
        <begin position="182"/>
        <end position="207"/>
    </location>
</feature>
<evidence type="ECO:0000313" key="11">
    <source>
        <dbReference type="Proteomes" id="UP001364472"/>
    </source>
</evidence>
<gene>
    <name evidence="10" type="ORF">WB794_10580</name>
</gene>
<keyword evidence="5 9" id="KW-0812">Transmembrane</keyword>
<accession>A0AAW9R9V3</accession>
<proteinExistence type="predicted"/>
<evidence type="ECO:0000256" key="4">
    <source>
        <dbReference type="ARBA" id="ARBA00022643"/>
    </source>
</evidence>
<feature type="transmembrane region" description="Helical" evidence="9">
    <location>
        <begin position="39"/>
        <end position="57"/>
    </location>
</feature>
<feature type="transmembrane region" description="Helical" evidence="9">
    <location>
        <begin position="150"/>
        <end position="170"/>
    </location>
</feature>
<dbReference type="Pfam" id="PF03116">
    <property type="entry name" value="NQR2_RnfD_RnfE"/>
    <property type="match status" value="1"/>
</dbReference>
<dbReference type="GO" id="GO:0055085">
    <property type="term" value="P:transmembrane transport"/>
    <property type="evidence" value="ECO:0007669"/>
    <property type="project" value="InterPro"/>
</dbReference>
<dbReference type="Proteomes" id="UP001364472">
    <property type="component" value="Unassembled WGS sequence"/>
</dbReference>
<dbReference type="InterPro" id="IPR004338">
    <property type="entry name" value="NqrB/RnfD"/>
</dbReference>
<evidence type="ECO:0000256" key="2">
    <source>
        <dbReference type="ARBA" id="ARBA00022553"/>
    </source>
</evidence>
<evidence type="ECO:0000256" key="3">
    <source>
        <dbReference type="ARBA" id="ARBA00022630"/>
    </source>
</evidence>
<keyword evidence="7 9" id="KW-1133">Transmembrane helix</keyword>
<feature type="transmembrane region" description="Helical" evidence="9">
    <location>
        <begin position="233"/>
        <end position="258"/>
    </location>
</feature>
<dbReference type="GO" id="GO:0016020">
    <property type="term" value="C:membrane"/>
    <property type="evidence" value="ECO:0007669"/>
    <property type="project" value="InterPro"/>
</dbReference>
<keyword evidence="2" id="KW-0597">Phosphoprotein</keyword>
<evidence type="ECO:0000313" key="10">
    <source>
        <dbReference type="EMBL" id="MEJ1250114.1"/>
    </source>
</evidence>
<protein>
    <submittedName>
        <fullName evidence="10">RnfABCDGE type electron transport complex subunit D</fullName>
    </submittedName>
</protein>
<keyword evidence="4" id="KW-0288">FMN</keyword>
<evidence type="ECO:0000256" key="5">
    <source>
        <dbReference type="ARBA" id="ARBA00022692"/>
    </source>
</evidence>
<dbReference type="EMBL" id="JBBDHC010000015">
    <property type="protein sequence ID" value="MEJ1250114.1"/>
    <property type="molecule type" value="Genomic_DNA"/>
</dbReference>
<evidence type="ECO:0000256" key="1">
    <source>
        <dbReference type="ARBA" id="ARBA00022448"/>
    </source>
</evidence>
<keyword evidence="8 9" id="KW-0472">Membrane</keyword>
<reference evidence="10 11" key="1">
    <citation type="journal article" date="2016" name="Antonie Van Leeuwenhoek">
        <title>Denitratimonas tolerans gen. nov., sp. nov., a denitrifying bacterium isolated from a bioreactor for tannery wastewater treatment.</title>
        <authorList>
            <person name="Han S.I."/>
            <person name="Kim J.O."/>
            <person name="Lee Y.R."/>
            <person name="Ekpeghere K.I."/>
            <person name="Koh S.C."/>
            <person name="Whang K.S."/>
        </authorList>
    </citation>
    <scope>NUCLEOTIDE SEQUENCE [LARGE SCALE GENOMIC DNA]</scope>
    <source>
        <strain evidence="10 11">KACC 17565</strain>
    </source>
</reference>
<name>A0AAW9R9V3_9GAMM</name>
<keyword evidence="1" id="KW-0813">Transport</keyword>
<keyword evidence="11" id="KW-1185">Reference proteome</keyword>
<evidence type="ECO:0000256" key="8">
    <source>
        <dbReference type="ARBA" id="ARBA00023136"/>
    </source>
</evidence>
<evidence type="ECO:0000256" key="9">
    <source>
        <dbReference type="SAM" id="Phobius"/>
    </source>
</evidence>
<feature type="transmembrane region" description="Helical" evidence="9">
    <location>
        <begin position="119"/>
        <end position="138"/>
    </location>
</feature>
<sequence length="273" mass="26840">MSASALPAWRGTPTRRAACVLAAMLPALALQAERLDPFLPARCIALCAVALAAATALRRVPNGSTGRSSAAVDLIHALATALLVAALWPAAAPTWMAALALAASLVAARLLGGVAANPFPPAALALAVATALAQAAGGTLAPDRMLLPDALLVSGVWLGGALALAALGLLRASPMLAFALPVAFACAVGALPAAGVVSAALAAGFLLGESRHLPSTAQGRRAVAALAGTGTAMAWLLGAPPVALGAAVVLACALTPWIERLTLPPRAAIESTP</sequence>